<dbReference type="EMBL" id="JAGRRH010000010">
    <property type="protein sequence ID" value="KAG7362739.1"/>
    <property type="molecule type" value="Genomic_DNA"/>
</dbReference>
<dbReference type="AlphaFoldDB" id="A0A9K3LJ45"/>
<accession>A0A9K3LJ45</accession>
<comment type="caution">
    <text evidence="2">The sequence shown here is derived from an EMBL/GenBank/DDBJ whole genome shotgun (WGS) entry which is preliminary data.</text>
</comment>
<proteinExistence type="predicted"/>
<keyword evidence="3" id="KW-1185">Reference proteome</keyword>
<evidence type="ECO:0000313" key="3">
    <source>
        <dbReference type="Proteomes" id="UP000693970"/>
    </source>
</evidence>
<evidence type="ECO:0000259" key="1">
    <source>
        <dbReference type="Pfam" id="PF12973"/>
    </source>
</evidence>
<dbReference type="Pfam" id="PF12973">
    <property type="entry name" value="Cupin_7"/>
    <property type="match status" value="1"/>
</dbReference>
<reference evidence="2" key="2">
    <citation type="submission" date="2021-04" db="EMBL/GenBank/DDBJ databases">
        <authorList>
            <person name="Podell S."/>
        </authorList>
    </citation>
    <scope>NUCLEOTIDE SEQUENCE</scope>
    <source>
        <strain evidence="2">Hildebrandi</strain>
    </source>
</reference>
<gene>
    <name evidence="2" type="ORF">IV203_026099</name>
</gene>
<evidence type="ECO:0000313" key="2">
    <source>
        <dbReference type="EMBL" id="KAG7362739.1"/>
    </source>
</evidence>
<feature type="domain" description="ChrR-like cupin" evidence="1">
    <location>
        <begin position="11"/>
        <end position="112"/>
    </location>
</feature>
<dbReference type="CDD" id="cd20303">
    <property type="entry name" value="cupin_ChrR_1"/>
    <property type="match status" value="1"/>
</dbReference>
<protein>
    <submittedName>
        <fullName evidence="2">ChrR cupin-like domain containing protein</fullName>
    </submittedName>
</protein>
<sequence length="251" mass="28101">MKINADFKAFAAVQFDSTKYIASPSNGISRFMLDRVGNEKARATTIVEYKPNSKFPMHEHFGGEEFLVLEGTFKDQYGEFGSGTYVRNPIGSKHSPWVDDDGCTIMVKLLQMAETEGEGVEPLHVHYDGENEDKRSTEWGCRIDMYHNVQTGENVSMCWIDPRQELPTNGYCNNGEELFVVEGSLFLSTGTEYNKCASLRFPASNETVPERKGLKAGPNGAQVYRKTGHLSETAMGMEKIQISMDTEEIIP</sequence>
<dbReference type="OrthoDB" id="72100at2759"/>
<name>A0A9K3LJ45_9STRA</name>
<dbReference type="Proteomes" id="UP000693970">
    <property type="component" value="Unassembled WGS sequence"/>
</dbReference>
<dbReference type="InterPro" id="IPR025979">
    <property type="entry name" value="ChrR-like_cupin_dom"/>
</dbReference>
<organism evidence="2 3">
    <name type="scientific">Nitzschia inconspicua</name>
    <dbReference type="NCBI Taxonomy" id="303405"/>
    <lineage>
        <taxon>Eukaryota</taxon>
        <taxon>Sar</taxon>
        <taxon>Stramenopiles</taxon>
        <taxon>Ochrophyta</taxon>
        <taxon>Bacillariophyta</taxon>
        <taxon>Bacillariophyceae</taxon>
        <taxon>Bacillariophycidae</taxon>
        <taxon>Bacillariales</taxon>
        <taxon>Bacillariaceae</taxon>
        <taxon>Nitzschia</taxon>
    </lineage>
</organism>
<reference evidence="2" key="1">
    <citation type="journal article" date="2021" name="Sci. Rep.">
        <title>Diploid genomic architecture of Nitzschia inconspicua, an elite biomass production diatom.</title>
        <authorList>
            <person name="Oliver A."/>
            <person name="Podell S."/>
            <person name="Pinowska A."/>
            <person name="Traller J.C."/>
            <person name="Smith S.R."/>
            <person name="McClure R."/>
            <person name="Beliaev A."/>
            <person name="Bohutskyi P."/>
            <person name="Hill E.A."/>
            <person name="Rabines A."/>
            <person name="Zheng H."/>
            <person name="Allen L.Z."/>
            <person name="Kuo A."/>
            <person name="Grigoriev I.V."/>
            <person name="Allen A.E."/>
            <person name="Hazlebeck D."/>
            <person name="Allen E.E."/>
        </authorList>
    </citation>
    <scope>NUCLEOTIDE SEQUENCE</scope>
    <source>
        <strain evidence="2">Hildebrandi</strain>
    </source>
</reference>